<evidence type="ECO:0000256" key="10">
    <source>
        <dbReference type="ARBA" id="ARBA00047304"/>
    </source>
</evidence>
<dbReference type="InterPro" id="IPR001611">
    <property type="entry name" value="Leu-rich_rpt"/>
</dbReference>
<keyword evidence="7" id="KW-0520">NAD</keyword>
<dbReference type="GO" id="GO:0016020">
    <property type="term" value="C:membrane"/>
    <property type="evidence" value="ECO:0007669"/>
    <property type="project" value="UniProtKB-SubCell"/>
</dbReference>
<dbReference type="GO" id="GO:0006952">
    <property type="term" value="P:defense response"/>
    <property type="evidence" value="ECO:0007669"/>
    <property type="project" value="UniProtKB-KW"/>
</dbReference>
<keyword evidence="9" id="KW-0472">Membrane</keyword>
<evidence type="ECO:0000256" key="1">
    <source>
        <dbReference type="ARBA" id="ARBA00004170"/>
    </source>
</evidence>
<dbReference type="Pfam" id="PF20160">
    <property type="entry name" value="C-JID"/>
    <property type="match status" value="1"/>
</dbReference>
<dbReference type="EC" id="3.2.2.6" evidence="2"/>
<dbReference type="GO" id="GO:0043531">
    <property type="term" value="F:ADP binding"/>
    <property type="evidence" value="ECO:0007669"/>
    <property type="project" value="InterPro"/>
</dbReference>
<evidence type="ECO:0000256" key="6">
    <source>
        <dbReference type="ARBA" id="ARBA00022821"/>
    </source>
</evidence>
<dbReference type="InterPro" id="IPR045344">
    <property type="entry name" value="C-JID"/>
</dbReference>
<dbReference type="Pfam" id="PF01582">
    <property type="entry name" value="TIR"/>
    <property type="match status" value="1"/>
</dbReference>
<dbReference type="SUPFAM" id="SSF52540">
    <property type="entry name" value="P-loop containing nucleoside triphosphate hydrolases"/>
    <property type="match status" value="1"/>
</dbReference>
<dbReference type="InterPro" id="IPR000157">
    <property type="entry name" value="TIR_dom"/>
</dbReference>
<dbReference type="SUPFAM" id="SSF52058">
    <property type="entry name" value="L domain-like"/>
    <property type="match status" value="2"/>
</dbReference>
<keyword evidence="8" id="KW-0175">Coiled coil</keyword>
<evidence type="ECO:0000259" key="11">
    <source>
        <dbReference type="PROSITE" id="PS50104"/>
    </source>
</evidence>
<dbReference type="Gene3D" id="3.40.50.300">
    <property type="entry name" value="P-loop containing nucleotide triphosphate hydrolases"/>
    <property type="match status" value="1"/>
</dbReference>
<evidence type="ECO:0000256" key="5">
    <source>
        <dbReference type="ARBA" id="ARBA00022801"/>
    </source>
</evidence>
<dbReference type="Pfam" id="PF00560">
    <property type="entry name" value="LRR_1"/>
    <property type="match status" value="1"/>
</dbReference>
<dbReference type="InterPro" id="IPR058192">
    <property type="entry name" value="WHD_ROQ1-like"/>
</dbReference>
<evidence type="ECO:0000256" key="3">
    <source>
        <dbReference type="ARBA" id="ARBA00022614"/>
    </source>
</evidence>
<dbReference type="OrthoDB" id="1279875at2759"/>
<comment type="catalytic activity">
    <reaction evidence="10">
        <text>NAD(+) + H2O = ADP-D-ribose + nicotinamide + H(+)</text>
        <dbReference type="Rhea" id="RHEA:16301"/>
        <dbReference type="ChEBI" id="CHEBI:15377"/>
        <dbReference type="ChEBI" id="CHEBI:15378"/>
        <dbReference type="ChEBI" id="CHEBI:17154"/>
        <dbReference type="ChEBI" id="CHEBI:57540"/>
        <dbReference type="ChEBI" id="CHEBI:57967"/>
        <dbReference type="EC" id="3.2.2.6"/>
    </reaction>
    <physiologicalReaction direction="left-to-right" evidence="10">
        <dbReference type="Rhea" id="RHEA:16302"/>
    </physiologicalReaction>
</comment>
<dbReference type="PANTHER" id="PTHR11017:SF567">
    <property type="entry name" value="ADP-RIBOSYL CYCLASE_CYCLIC ADP-RIBOSE HYDROLASE"/>
    <property type="match status" value="1"/>
</dbReference>
<comment type="caution">
    <text evidence="12">The sequence shown here is derived from an EMBL/GenBank/DDBJ whole genome shotgun (WGS) entry which is preliminary data.</text>
</comment>
<dbReference type="Gene3D" id="3.80.10.10">
    <property type="entry name" value="Ribonuclease Inhibitor"/>
    <property type="match status" value="3"/>
</dbReference>
<dbReference type="InterPro" id="IPR035897">
    <property type="entry name" value="Toll_tir_struct_dom_sf"/>
</dbReference>
<dbReference type="Pfam" id="PF00931">
    <property type="entry name" value="NB-ARC"/>
    <property type="match status" value="1"/>
</dbReference>
<dbReference type="InterPro" id="IPR032675">
    <property type="entry name" value="LRR_dom_sf"/>
</dbReference>
<protein>
    <recommendedName>
        <fullName evidence="2">ADP-ribosyl cyclase/cyclic ADP-ribose hydrolase</fullName>
        <ecNumber evidence="2">3.2.2.6</ecNumber>
    </recommendedName>
</protein>
<dbReference type="InterPro" id="IPR003591">
    <property type="entry name" value="Leu-rich_rpt_typical-subtyp"/>
</dbReference>
<proteinExistence type="predicted"/>
<dbReference type="SMART" id="SM00255">
    <property type="entry name" value="TIR"/>
    <property type="match status" value="1"/>
</dbReference>
<dbReference type="SUPFAM" id="SSF52200">
    <property type="entry name" value="Toll/Interleukin receptor TIR domain"/>
    <property type="match status" value="1"/>
</dbReference>
<dbReference type="InterPro" id="IPR058546">
    <property type="entry name" value="RPS4B/Roq1-like_LRR"/>
</dbReference>
<dbReference type="Proteomes" id="UP000824120">
    <property type="component" value="Chromosome 1"/>
</dbReference>
<dbReference type="SUPFAM" id="SSF46785">
    <property type="entry name" value="Winged helix' DNA-binding domain"/>
    <property type="match status" value="1"/>
</dbReference>
<comment type="subcellular location">
    <subcellularLocation>
        <location evidence="1">Membrane</location>
        <topology evidence="1">Peripheral membrane protein</topology>
    </subcellularLocation>
</comment>
<keyword evidence="4" id="KW-0677">Repeat</keyword>
<dbReference type="InterPro" id="IPR044974">
    <property type="entry name" value="Disease_R_plants"/>
</dbReference>
<evidence type="ECO:0000256" key="2">
    <source>
        <dbReference type="ARBA" id="ARBA00011982"/>
    </source>
</evidence>
<dbReference type="PROSITE" id="PS50104">
    <property type="entry name" value="TIR"/>
    <property type="match status" value="1"/>
</dbReference>
<dbReference type="Pfam" id="PF23282">
    <property type="entry name" value="WHD_ROQ1"/>
    <property type="match status" value="1"/>
</dbReference>
<accession>A0A9J6AWP7</accession>
<dbReference type="InterPro" id="IPR027417">
    <property type="entry name" value="P-loop_NTPase"/>
</dbReference>
<dbReference type="Gene3D" id="3.40.50.10140">
    <property type="entry name" value="Toll/interleukin-1 receptor homology (TIR) domain"/>
    <property type="match status" value="1"/>
</dbReference>
<keyword evidence="6" id="KW-0611">Plant defense</keyword>
<keyword evidence="3" id="KW-0433">Leucine-rich repeat</keyword>
<dbReference type="GO" id="GO:0051707">
    <property type="term" value="P:response to other organism"/>
    <property type="evidence" value="ECO:0007669"/>
    <property type="project" value="UniProtKB-ARBA"/>
</dbReference>
<name>A0A9J6AWP7_SOLCO</name>
<reference evidence="12 13" key="1">
    <citation type="submission" date="2020-09" db="EMBL/GenBank/DDBJ databases">
        <title>De no assembly of potato wild relative species, Solanum commersonii.</title>
        <authorList>
            <person name="Cho K."/>
        </authorList>
    </citation>
    <scope>NUCLEOTIDE SEQUENCE [LARGE SCALE GENOMIC DNA]</scope>
    <source>
        <strain evidence="12">LZ3.2</strain>
        <tissue evidence="12">Leaf</tissue>
    </source>
</reference>
<evidence type="ECO:0000256" key="9">
    <source>
        <dbReference type="ARBA" id="ARBA00023136"/>
    </source>
</evidence>
<dbReference type="PANTHER" id="PTHR11017">
    <property type="entry name" value="LEUCINE-RICH REPEAT-CONTAINING PROTEIN"/>
    <property type="match status" value="1"/>
</dbReference>
<dbReference type="Pfam" id="PF23286">
    <property type="entry name" value="LRR_13"/>
    <property type="match status" value="1"/>
</dbReference>
<dbReference type="GO" id="GO:0005524">
    <property type="term" value="F:ATP binding"/>
    <property type="evidence" value="ECO:0007669"/>
    <property type="project" value="UniProtKB-KW"/>
</dbReference>
<feature type="domain" description="TIR" evidence="11">
    <location>
        <begin position="49"/>
        <end position="214"/>
    </location>
</feature>
<evidence type="ECO:0000256" key="7">
    <source>
        <dbReference type="ARBA" id="ARBA00023027"/>
    </source>
</evidence>
<dbReference type="SMART" id="SM00369">
    <property type="entry name" value="LRR_TYP"/>
    <property type="match status" value="3"/>
</dbReference>
<dbReference type="GO" id="GO:0061809">
    <property type="term" value="F:NAD+ nucleosidase activity, cyclic ADP-ribose generating"/>
    <property type="evidence" value="ECO:0007669"/>
    <property type="project" value="UniProtKB-EC"/>
</dbReference>
<dbReference type="EMBL" id="JACXVP010000001">
    <property type="protein sequence ID" value="KAG5629021.1"/>
    <property type="molecule type" value="Genomic_DNA"/>
</dbReference>
<dbReference type="InterPro" id="IPR002182">
    <property type="entry name" value="NB-ARC"/>
</dbReference>
<keyword evidence="13" id="KW-1185">Reference proteome</keyword>
<dbReference type="PRINTS" id="PR00364">
    <property type="entry name" value="DISEASERSIST"/>
</dbReference>
<organism evidence="12 13">
    <name type="scientific">Solanum commersonii</name>
    <name type="common">Commerson's wild potato</name>
    <name type="synonym">Commerson's nightshade</name>
    <dbReference type="NCBI Taxonomy" id="4109"/>
    <lineage>
        <taxon>Eukaryota</taxon>
        <taxon>Viridiplantae</taxon>
        <taxon>Streptophyta</taxon>
        <taxon>Embryophyta</taxon>
        <taxon>Tracheophyta</taxon>
        <taxon>Spermatophyta</taxon>
        <taxon>Magnoliopsida</taxon>
        <taxon>eudicotyledons</taxon>
        <taxon>Gunneridae</taxon>
        <taxon>Pentapetalae</taxon>
        <taxon>asterids</taxon>
        <taxon>lamiids</taxon>
        <taxon>Solanales</taxon>
        <taxon>Solanaceae</taxon>
        <taxon>Solanoideae</taxon>
        <taxon>Solaneae</taxon>
        <taxon>Solanum</taxon>
    </lineage>
</organism>
<gene>
    <name evidence="12" type="ORF">H5410_000738</name>
</gene>
<evidence type="ECO:0000313" key="12">
    <source>
        <dbReference type="EMBL" id="KAG5629021.1"/>
    </source>
</evidence>
<evidence type="ECO:0000313" key="13">
    <source>
        <dbReference type="Proteomes" id="UP000824120"/>
    </source>
</evidence>
<evidence type="ECO:0000256" key="4">
    <source>
        <dbReference type="ARBA" id="ARBA00022737"/>
    </source>
</evidence>
<dbReference type="InterPro" id="IPR036390">
    <property type="entry name" value="WH_DNA-bd_sf"/>
</dbReference>
<dbReference type="GO" id="GO:0007165">
    <property type="term" value="P:signal transduction"/>
    <property type="evidence" value="ECO:0007669"/>
    <property type="project" value="InterPro"/>
</dbReference>
<evidence type="ECO:0000256" key="8">
    <source>
        <dbReference type="ARBA" id="ARBA00023054"/>
    </source>
</evidence>
<keyword evidence="5" id="KW-0378">Hydrolase</keyword>
<sequence>MVGMRYNMTGGFSITGVCVAILTKKVTKVLQDDSVGLEVVIHTDNPELIPPQCLVASRRAQLSAVSHSLCGFAGLLHSGNLPNAQSAHHKEELLKAIKESQVALIVFSKNYATSRWCLNELVKIMECYKNENGKTVIPVFYDVDPSHVRYQSESFAESFAKHELQFKDDVEGMQKVKRWRTALCEAADLKGHDIRQGVESENIQLIVNQVLSKLCKTSVSYLRDVVGINIHLEEVKSQLKLEINDVRIVGIWGMGGIGKMTIARAIFDTLSYQFEAACFIEDIKENRCGMHSLQNILLSELLREKDNYVNNKEDGKHVIACRLPFKKVLVVLDDIDHRDHLDYLAGHPSWFGDGSRIIATTKDKHLIGKNDVVYEVSTLVDCHAIKLFNQYAFKEEVPDERFEKLSLEVVRHAKGLPLALKVWEEMKNNSNSEIVEKLRISYDRLETIQQDIFLDIACFFRGKVKDHIMQILESCYSGTNIGLCVLIDKSLVFISENNTTQMHDLIQEMGKYVVKMQKYSGEASRLWDVEDFEEVMVNDTTNNPFIGTKAMEAIWLQYIQKLCFSEKSMKNMRRLRILYIGGFHIHVDSIEYLPNSLRWLAFYHYPWESLPENFEPKRLVHLNLRFSLALHHLWTGTKHLPSLRMLDLSYSTNLMRTPDFTGMPNLEYLNLSYYSNLEERFPCVSGESLEYLYLHDCYSLDTFPEILGGMKLELEIKMERSGIRELPSSIQHLTHITKLNLKDMKKLVSLPSSICMLKSLVELDVSYCSKLESLPEEIEVGLEDGVFFVFPRVNEGLRSLEDLDLGYCNLIDGGLPEDIGSLSSLKKLYLIGNNFEYLPRSIAQLGALRHLYLSDCPNLKEFPQVNDGLRSLEDLDISYCNLMDGGLPEDIGSLSSLQKLHLDGNNFEHLPRSIAQLGGLQFLDVSNCTRLKELPDFILMPELYFLHLIDCMSLEEVHHSLGFFQKLTHLCLYNCKRLKRFPGMCIDSLKCIRTWGCSSLESYPKIIGTMKVESEIHMLDSVMCDLNSNSSFPHSLSQRIVSLQHDISDSDLLSLIRVFTIDHPKKKIPSWFHHQGVDTSVVSVNLPENWYVPDNFLGFAVCYSGELIDITAHLIPLCDDGMSWMTLELNLSRDSKCDTELSDYSECETELSDYSECDTEPTLHFFLVPFSSLWNTSKANGKTLNDYRLITLSFSGEMKKFGCRLLYKDDPELGETLLQMRENNDESTKRYIEIRSSRYNNSVHHDSVTNEASCSSSMKQRSHSNIHGRVARLFRNIATLSCKPKNLA</sequence>